<comment type="caution">
    <text evidence="2">The sequence shown here is derived from an EMBL/GenBank/DDBJ whole genome shotgun (WGS) entry which is preliminary data.</text>
</comment>
<dbReference type="Proteomes" id="UP001383192">
    <property type="component" value="Unassembled WGS sequence"/>
</dbReference>
<organism evidence="2 3">
    <name type="scientific">Paramarasmius palmivorus</name>
    <dbReference type="NCBI Taxonomy" id="297713"/>
    <lineage>
        <taxon>Eukaryota</taxon>
        <taxon>Fungi</taxon>
        <taxon>Dikarya</taxon>
        <taxon>Basidiomycota</taxon>
        <taxon>Agaricomycotina</taxon>
        <taxon>Agaricomycetes</taxon>
        <taxon>Agaricomycetidae</taxon>
        <taxon>Agaricales</taxon>
        <taxon>Marasmiineae</taxon>
        <taxon>Marasmiaceae</taxon>
        <taxon>Paramarasmius</taxon>
    </lineage>
</organism>
<keyword evidence="3" id="KW-1185">Reference proteome</keyword>
<protein>
    <recommendedName>
        <fullName evidence="1">DUF427 domain-containing protein</fullName>
    </recommendedName>
</protein>
<accession>A0AAW0DYQ7</accession>
<feature type="domain" description="DUF427" evidence="1">
    <location>
        <begin position="1"/>
        <end position="106"/>
    </location>
</feature>
<dbReference type="Gene3D" id="2.170.150.40">
    <property type="entry name" value="Domain of unknown function (DUF427)"/>
    <property type="match status" value="1"/>
</dbReference>
<proteinExistence type="predicted"/>
<dbReference type="InterPro" id="IPR007361">
    <property type="entry name" value="DUF427"/>
</dbReference>
<evidence type="ECO:0000259" key="1">
    <source>
        <dbReference type="Pfam" id="PF04248"/>
    </source>
</evidence>
<evidence type="ECO:0000313" key="3">
    <source>
        <dbReference type="Proteomes" id="UP001383192"/>
    </source>
</evidence>
<dbReference type="AlphaFoldDB" id="A0AAW0DYQ7"/>
<evidence type="ECO:0000313" key="2">
    <source>
        <dbReference type="EMBL" id="KAK7056647.1"/>
    </source>
</evidence>
<dbReference type="PANTHER" id="PTHR34310">
    <property type="entry name" value="DUF427 DOMAIN PROTEIN (AFU_ORTHOLOGUE AFUA_3G02220)"/>
    <property type="match status" value="1"/>
</dbReference>
<name>A0AAW0DYQ7_9AGAR</name>
<dbReference type="EMBL" id="JAYKXP010000006">
    <property type="protein sequence ID" value="KAK7056647.1"/>
    <property type="molecule type" value="Genomic_DNA"/>
</dbReference>
<sequence length="112" mass="12773">MKATLNGNILADSDETVVVEGNHYFPPSSIKKEYFTDSSTRWDFFVRSILEEGLLTLICSTVCPWKGTASYYDASIDGNTVKDIAWYYPSTFEKAKHIEGYVAFYKNKVTFE</sequence>
<gene>
    <name evidence="2" type="ORF">VNI00_002364</name>
</gene>
<dbReference type="PANTHER" id="PTHR34310:SF5">
    <property type="entry name" value="DUF427 DOMAIN PROTEIN (AFU_ORTHOLOGUE AFUA_3G02220)"/>
    <property type="match status" value="1"/>
</dbReference>
<dbReference type="InterPro" id="IPR038694">
    <property type="entry name" value="DUF427_sf"/>
</dbReference>
<reference evidence="2 3" key="1">
    <citation type="submission" date="2024-01" db="EMBL/GenBank/DDBJ databases">
        <title>A draft genome for a cacao thread blight-causing isolate of Paramarasmius palmivorus.</title>
        <authorList>
            <person name="Baruah I.K."/>
            <person name="Bukari Y."/>
            <person name="Amoako-Attah I."/>
            <person name="Meinhardt L.W."/>
            <person name="Bailey B.A."/>
            <person name="Cohen S.P."/>
        </authorList>
    </citation>
    <scope>NUCLEOTIDE SEQUENCE [LARGE SCALE GENOMIC DNA]</scope>
    <source>
        <strain evidence="2 3">GH-12</strain>
    </source>
</reference>
<dbReference type="Pfam" id="PF04248">
    <property type="entry name" value="NTP_transf_9"/>
    <property type="match status" value="1"/>
</dbReference>